<reference evidence="1 2" key="1">
    <citation type="submission" date="2015-11" db="EMBL/GenBank/DDBJ databases">
        <title>A Two-component Flavoprotein Monooxygenase System MeaXY Responsible for para-Hydroxylation of 2-Methyl-6-ethylaniline and 2,6-Diethylaniline in Sphingobium baderi DE-13.</title>
        <authorList>
            <person name="Cheng M."/>
            <person name="Meng Q."/>
            <person name="Yang Y."/>
            <person name="Chu C."/>
            <person name="Yan X."/>
            <person name="He J."/>
            <person name="Li S."/>
        </authorList>
    </citation>
    <scope>NUCLEOTIDE SEQUENCE [LARGE SCALE GENOMIC DNA]</scope>
    <source>
        <strain evidence="1 2">DE-13</strain>
    </source>
</reference>
<proteinExistence type="predicted"/>
<organism evidence="1 2">
    <name type="scientific">Sphingobium baderi</name>
    <dbReference type="NCBI Taxonomy" id="1332080"/>
    <lineage>
        <taxon>Bacteria</taxon>
        <taxon>Pseudomonadati</taxon>
        <taxon>Pseudomonadota</taxon>
        <taxon>Alphaproteobacteria</taxon>
        <taxon>Sphingomonadales</taxon>
        <taxon>Sphingomonadaceae</taxon>
        <taxon>Sphingobium</taxon>
    </lineage>
</organism>
<dbReference type="STRING" id="1332080.ATN00_12315"/>
<dbReference type="RefSeq" id="WP_062064985.1">
    <property type="nucleotide sequence ID" value="NZ_CP013264.1"/>
</dbReference>
<keyword evidence="2" id="KW-1185">Reference proteome</keyword>
<sequence>MTRAVSVFLPTWPTDRLMRSLGALAPPPDRPLVLVGREGRKRQIIAVNKAAHTEGIEPEMAVAKEQALVTGLDVHEADPDGRCRRT</sequence>
<accession>A0A0S3EZV0</accession>
<evidence type="ECO:0000313" key="1">
    <source>
        <dbReference type="EMBL" id="ALR20968.1"/>
    </source>
</evidence>
<evidence type="ECO:0008006" key="3">
    <source>
        <dbReference type="Google" id="ProtNLM"/>
    </source>
</evidence>
<dbReference type="InterPro" id="IPR043502">
    <property type="entry name" value="DNA/RNA_pol_sf"/>
</dbReference>
<evidence type="ECO:0000313" key="2">
    <source>
        <dbReference type="Proteomes" id="UP000056968"/>
    </source>
</evidence>
<dbReference type="EMBL" id="CP013264">
    <property type="protein sequence ID" value="ALR20968.1"/>
    <property type="molecule type" value="Genomic_DNA"/>
</dbReference>
<dbReference type="KEGG" id="sbd:ATN00_12315"/>
<gene>
    <name evidence="1" type="ORF">ATN00_12315</name>
</gene>
<dbReference type="AlphaFoldDB" id="A0A0S3EZV0"/>
<dbReference type="SUPFAM" id="SSF56672">
    <property type="entry name" value="DNA/RNA polymerases"/>
    <property type="match status" value="1"/>
</dbReference>
<protein>
    <recommendedName>
        <fullName evidence="3">UmuC domain-containing protein</fullName>
    </recommendedName>
</protein>
<dbReference type="Proteomes" id="UP000056968">
    <property type="component" value="Chromosome"/>
</dbReference>
<name>A0A0S3EZV0_9SPHN</name>